<dbReference type="Pfam" id="PF07714">
    <property type="entry name" value="PK_Tyr_Ser-Thr"/>
    <property type="match status" value="1"/>
</dbReference>
<evidence type="ECO:0000259" key="2">
    <source>
        <dbReference type="PROSITE" id="PS50011"/>
    </source>
</evidence>
<feature type="domain" description="Protein kinase" evidence="2">
    <location>
        <begin position="16"/>
        <end position="301"/>
    </location>
</feature>
<dbReference type="PANTHER" id="PTHR44329">
    <property type="entry name" value="SERINE/THREONINE-PROTEIN KINASE TNNI3K-RELATED"/>
    <property type="match status" value="1"/>
</dbReference>
<feature type="compositionally biased region" description="Basic and acidic residues" evidence="1">
    <location>
        <begin position="451"/>
        <end position="463"/>
    </location>
</feature>
<dbReference type="Proteomes" id="UP001437256">
    <property type="component" value="Unassembled WGS sequence"/>
</dbReference>
<feature type="compositionally biased region" description="Low complexity" evidence="1">
    <location>
        <begin position="474"/>
        <end position="485"/>
    </location>
</feature>
<dbReference type="InterPro" id="IPR008271">
    <property type="entry name" value="Ser/Thr_kinase_AS"/>
</dbReference>
<accession>A0ABR2ZK55</accession>
<evidence type="ECO:0000313" key="3">
    <source>
        <dbReference type="EMBL" id="KAL0061690.1"/>
    </source>
</evidence>
<dbReference type="InterPro" id="IPR001245">
    <property type="entry name" value="Ser-Thr/Tyr_kinase_cat_dom"/>
</dbReference>
<dbReference type="InterPro" id="IPR000719">
    <property type="entry name" value="Prot_kinase_dom"/>
</dbReference>
<evidence type="ECO:0000256" key="1">
    <source>
        <dbReference type="SAM" id="MobiDB-lite"/>
    </source>
</evidence>
<sequence length="510" mass="56151">MSGLHPKCLSIQNVRKLGQYPIAAGGFGDVWKGIVGESDEQVVCLKVVKVYLTSDVQALFRVRIITYSSVHSINDEQEYLREAIVWRQLKHPNLLPFLGIYYLENESQFCLVSPWMENGNLVQYLRATRKEDVDHLALVYDVATGLAYLHSRKVVHGDLKGVNILITPDGRACIGDFGLSCIADTHGLRLTTSTSRPAGTGRWLSPEILNGTSIGPSKPSDVYAFGCVCYEIFTSLQPFHELLNEMAVAIQVIVYDRRPERPEGVAELTDDIWSIMQSCWHGDKSARPNADTLVDEVKEIISGEQRNDLTAARNWSDSMFSRIWDNVGLSSLSVEGGDLGTGHGDGAFIDASSFSNARHNAYNESHPGHFFGGPDLEQSMAAADGRAEPDVLARPNLAINYEVQDDGDEVQEEGSSDSSSSRGITPMFEGEARGRSLSSSLEHVSITADDSATKTEKDSEWARHRGRLKIYQHSRSPSPAPISSPMDLPHGQGFARGFKQPTIRHDDSVS</sequence>
<gene>
    <name evidence="3" type="ORF">AAF712_011498</name>
</gene>
<feature type="compositionally biased region" description="Acidic residues" evidence="1">
    <location>
        <begin position="403"/>
        <end position="415"/>
    </location>
</feature>
<protein>
    <recommendedName>
        <fullName evidence="2">Protein kinase domain-containing protein</fullName>
    </recommendedName>
</protein>
<dbReference type="SUPFAM" id="SSF56112">
    <property type="entry name" value="Protein kinase-like (PK-like)"/>
    <property type="match status" value="1"/>
</dbReference>
<reference evidence="3 4" key="1">
    <citation type="submission" date="2024-05" db="EMBL/GenBank/DDBJ databases">
        <title>A draft genome resource for the thread blight pathogen Marasmius tenuissimus strain MS-2.</title>
        <authorList>
            <person name="Yulfo-Soto G.E."/>
            <person name="Baruah I.K."/>
            <person name="Amoako-Attah I."/>
            <person name="Bukari Y."/>
            <person name="Meinhardt L.W."/>
            <person name="Bailey B.A."/>
            <person name="Cohen S.P."/>
        </authorList>
    </citation>
    <scope>NUCLEOTIDE SEQUENCE [LARGE SCALE GENOMIC DNA]</scope>
    <source>
        <strain evidence="3 4">MS-2</strain>
    </source>
</reference>
<dbReference type="SMART" id="SM00220">
    <property type="entry name" value="S_TKc"/>
    <property type="match status" value="1"/>
</dbReference>
<name>A0ABR2ZK55_9AGAR</name>
<organism evidence="3 4">
    <name type="scientific">Marasmius tenuissimus</name>
    <dbReference type="NCBI Taxonomy" id="585030"/>
    <lineage>
        <taxon>Eukaryota</taxon>
        <taxon>Fungi</taxon>
        <taxon>Dikarya</taxon>
        <taxon>Basidiomycota</taxon>
        <taxon>Agaricomycotina</taxon>
        <taxon>Agaricomycetes</taxon>
        <taxon>Agaricomycetidae</taxon>
        <taxon>Agaricales</taxon>
        <taxon>Marasmiineae</taxon>
        <taxon>Marasmiaceae</taxon>
        <taxon>Marasmius</taxon>
    </lineage>
</organism>
<dbReference type="Gene3D" id="1.10.510.10">
    <property type="entry name" value="Transferase(Phosphotransferase) domain 1"/>
    <property type="match status" value="1"/>
</dbReference>
<dbReference type="PROSITE" id="PS00108">
    <property type="entry name" value="PROTEIN_KINASE_ST"/>
    <property type="match status" value="1"/>
</dbReference>
<dbReference type="InterPro" id="IPR011009">
    <property type="entry name" value="Kinase-like_dom_sf"/>
</dbReference>
<feature type="region of interest" description="Disordered" evidence="1">
    <location>
        <begin position="402"/>
        <end position="510"/>
    </location>
</feature>
<dbReference type="PANTHER" id="PTHR44329:SF214">
    <property type="entry name" value="PROTEIN KINASE DOMAIN-CONTAINING PROTEIN"/>
    <property type="match status" value="1"/>
</dbReference>
<comment type="caution">
    <text evidence="3">The sequence shown here is derived from an EMBL/GenBank/DDBJ whole genome shotgun (WGS) entry which is preliminary data.</text>
</comment>
<dbReference type="EMBL" id="JBBXMP010000127">
    <property type="protein sequence ID" value="KAL0061690.1"/>
    <property type="molecule type" value="Genomic_DNA"/>
</dbReference>
<evidence type="ECO:0000313" key="4">
    <source>
        <dbReference type="Proteomes" id="UP001437256"/>
    </source>
</evidence>
<dbReference type="PROSITE" id="PS50011">
    <property type="entry name" value="PROTEIN_KINASE_DOM"/>
    <property type="match status" value="1"/>
</dbReference>
<dbReference type="PRINTS" id="PR00109">
    <property type="entry name" value="TYRKINASE"/>
</dbReference>
<proteinExistence type="predicted"/>
<dbReference type="InterPro" id="IPR051681">
    <property type="entry name" value="Ser/Thr_Kinases-Pseudokinases"/>
</dbReference>
<keyword evidence="4" id="KW-1185">Reference proteome</keyword>